<dbReference type="EMBL" id="CAFBPN010000003">
    <property type="protein sequence ID" value="CAB5008479.1"/>
    <property type="molecule type" value="Genomic_DNA"/>
</dbReference>
<evidence type="ECO:0000313" key="1">
    <source>
        <dbReference type="EMBL" id="CAB5008479.1"/>
    </source>
</evidence>
<protein>
    <submittedName>
        <fullName evidence="1">Unannotated protein</fullName>
    </submittedName>
</protein>
<name>A0A6J7PXP9_9ZZZZ</name>
<gene>
    <name evidence="1" type="ORF">UFOPK4098_00146</name>
</gene>
<accession>A0A6J7PXP9</accession>
<sequence length="245" mass="28077">MSIPEDLHEWVSFEDPEEERTYMFDVSYMLSNWMCIYGQGCQGIHEEATPELMQGCCSFGAHFIDDDDVKTVKKSSKRLTAKNWQFKARADEKGWHKTDKSGTVTTKVVDGACIFLNRPGFEGGVGCALHIGATEAGERPMDWKPDVCWQVPMRSQDTTDEDGHVVTFIREWKRRDWGEGGHEFHWWCNDDRLAFVGDKPVYKYLKDEITEMVGEKVYALMATELEKRTATAVGHPVVLTKRPKK</sequence>
<dbReference type="InterPro" id="IPR021458">
    <property type="entry name" value="Rv0495c"/>
</dbReference>
<reference evidence="1" key="1">
    <citation type="submission" date="2020-05" db="EMBL/GenBank/DDBJ databases">
        <authorList>
            <person name="Chiriac C."/>
            <person name="Salcher M."/>
            <person name="Ghai R."/>
            <person name="Kavagutti S V."/>
        </authorList>
    </citation>
    <scope>NUCLEOTIDE SEQUENCE</scope>
</reference>
<dbReference type="Pfam" id="PF11307">
    <property type="entry name" value="DUF3109"/>
    <property type="match status" value="1"/>
</dbReference>
<organism evidence="1">
    <name type="scientific">freshwater metagenome</name>
    <dbReference type="NCBI Taxonomy" id="449393"/>
    <lineage>
        <taxon>unclassified sequences</taxon>
        <taxon>metagenomes</taxon>
        <taxon>ecological metagenomes</taxon>
    </lineage>
</organism>
<dbReference type="AlphaFoldDB" id="A0A6J7PXP9"/>
<proteinExistence type="predicted"/>